<evidence type="ECO:0000256" key="4">
    <source>
        <dbReference type="RuleBase" id="RU361185"/>
    </source>
</evidence>
<sequence length="596" mass="69713">MAFQVRREDKSLALRDPDSVPVLSFIKDVSGFESFSEKGSFDFHSRRVEISRSEGIIEIRISLEQEDRIYGLGEKPGRMARNRSVHSVYSMDAWNYNKKLKEIYSSFPSFIVVSSNIFEVIVNCGSEISFDFGVSDYNSIRVRIPVKDFELFMGSADSFHEIMEWHSSITGRPFRLPSWVLGHQVSRWSYYPQSVVEHVRDSYLREFDLSALYLDIDYMRGYRIFTWDKEKFPEPEKLVKESLKKGVRIIPIIDPGIKLDQDFDIFRKFLGHYVEDGDHGIFTGYVWPGICAFPDFMNSETRKIWGEEMRRFSEAGIEGIWLDMNEPSVKSVKGEMVESETIDGKAIHRLDDGVEKRHGEVHNFYSYFQAMATYNSLKENIKEPFILTRSGYSGIQKYAAMWTGDNEASYDDLLLQMAMIMSLGISGMPYAGCDLGGFMGYSDYELLSRYYQMALFFPIFRNHKVKTGNDQELYNLPDKYKKRIKSAIEMRMRFRDYLSSVAEESHLTGHPIIRPLFYHYFHDRETLGIEDEYMVGSDLIYAPQVYRAKDTREVYIPEGEWIDFNTGEKVQERSWISSHEQFPIYLKKRAFKRIKK</sequence>
<evidence type="ECO:0000259" key="5">
    <source>
        <dbReference type="Pfam" id="PF01055"/>
    </source>
</evidence>
<accession>A0AAX4NF53</accession>
<dbReference type="Pfam" id="PF21365">
    <property type="entry name" value="Glyco_hydro_31_3rd"/>
    <property type="match status" value="1"/>
</dbReference>
<dbReference type="PANTHER" id="PTHR22762">
    <property type="entry name" value="ALPHA-GLUCOSIDASE"/>
    <property type="match status" value="1"/>
</dbReference>
<keyword evidence="2 4" id="KW-0378">Hydrolase</keyword>
<gene>
    <name evidence="8" type="ORF">OXIME_000676</name>
</gene>
<evidence type="ECO:0000256" key="3">
    <source>
        <dbReference type="ARBA" id="ARBA00023295"/>
    </source>
</evidence>
<dbReference type="Gene3D" id="2.60.40.1180">
    <property type="entry name" value="Golgi alpha-mannosidase II"/>
    <property type="match status" value="1"/>
</dbReference>
<dbReference type="InterPro" id="IPR000322">
    <property type="entry name" value="Glyco_hydro_31_TIM"/>
</dbReference>
<dbReference type="InterPro" id="IPR030458">
    <property type="entry name" value="Glyco_hydro_31_AS"/>
</dbReference>
<name>A0AAX4NF53_9ARCH</name>
<evidence type="ECO:0000313" key="8">
    <source>
        <dbReference type="EMBL" id="WYY00121.1"/>
    </source>
</evidence>
<dbReference type="GO" id="GO:0005975">
    <property type="term" value="P:carbohydrate metabolic process"/>
    <property type="evidence" value="ECO:0007669"/>
    <property type="project" value="InterPro"/>
</dbReference>
<protein>
    <recommendedName>
        <fullName evidence="10">Alpha-glucosidase</fullName>
    </recommendedName>
</protein>
<evidence type="ECO:0000259" key="7">
    <source>
        <dbReference type="Pfam" id="PF21365"/>
    </source>
</evidence>
<dbReference type="InterPro" id="IPR048395">
    <property type="entry name" value="Glyco_hydro_31_C"/>
</dbReference>
<feature type="domain" description="Glycosyl hydrolase family 31 C-terminal" evidence="7">
    <location>
        <begin position="509"/>
        <end position="588"/>
    </location>
</feature>
<dbReference type="InterPro" id="IPR017853">
    <property type="entry name" value="GH"/>
</dbReference>
<evidence type="ECO:0000256" key="1">
    <source>
        <dbReference type="ARBA" id="ARBA00007806"/>
    </source>
</evidence>
<dbReference type="Gene3D" id="3.20.20.80">
    <property type="entry name" value="Glycosidases"/>
    <property type="match status" value="1"/>
</dbReference>
<dbReference type="InterPro" id="IPR011013">
    <property type="entry name" value="Gal_mutarotase_sf_dom"/>
</dbReference>
<dbReference type="PANTHER" id="PTHR22762:SF120">
    <property type="entry name" value="HETEROGLYCAN GLUCOSIDASE 1"/>
    <property type="match status" value="1"/>
</dbReference>
<dbReference type="InterPro" id="IPR013780">
    <property type="entry name" value="Glyco_hydro_b"/>
</dbReference>
<feature type="domain" description="Glycoside hydrolase family 31 TIM barrel" evidence="5">
    <location>
        <begin position="175"/>
        <end position="499"/>
    </location>
</feature>
<organism evidence="8 9">
    <name type="scientific">Oxyplasma meridianum</name>
    <dbReference type="NCBI Taxonomy" id="3073602"/>
    <lineage>
        <taxon>Archaea</taxon>
        <taxon>Methanobacteriati</taxon>
        <taxon>Thermoplasmatota</taxon>
        <taxon>Thermoplasmata</taxon>
        <taxon>Thermoplasmatales</taxon>
        <taxon>Thermoplasmataceae</taxon>
        <taxon>Oxyplasma</taxon>
    </lineage>
</organism>
<dbReference type="PROSITE" id="PS00129">
    <property type="entry name" value="GLYCOSYL_HYDROL_F31_1"/>
    <property type="match status" value="1"/>
</dbReference>
<dbReference type="GO" id="GO:0004553">
    <property type="term" value="F:hydrolase activity, hydrolyzing O-glycosyl compounds"/>
    <property type="evidence" value="ECO:0007669"/>
    <property type="project" value="InterPro"/>
</dbReference>
<comment type="similarity">
    <text evidence="1 4">Belongs to the glycosyl hydrolase 31 family.</text>
</comment>
<reference evidence="8 9" key="1">
    <citation type="submission" date="2023-09" db="EMBL/GenBank/DDBJ databases">
        <authorList>
            <person name="Golyshina O.V."/>
            <person name="Lunev E.A."/>
            <person name="Bargiela R."/>
            <person name="Gaines M.C."/>
            <person name="Daum B."/>
            <person name="Bale N.J."/>
            <person name="Koenen M."/>
            <person name="Sinninghe Damst J.S."/>
            <person name="Yakimov M."/>
            <person name="Golyshin P.N."/>
        </authorList>
    </citation>
    <scope>NUCLEOTIDE SEQUENCE [LARGE SCALE GENOMIC DNA]</scope>
    <source>
        <strain evidence="8 9">M1</strain>
    </source>
</reference>
<keyword evidence="3 4" id="KW-0326">Glycosidase</keyword>
<evidence type="ECO:0000256" key="2">
    <source>
        <dbReference type="ARBA" id="ARBA00022801"/>
    </source>
</evidence>
<evidence type="ECO:0000259" key="6">
    <source>
        <dbReference type="Pfam" id="PF13802"/>
    </source>
</evidence>
<dbReference type="KEGG" id="omr:OXIME_000676"/>
<dbReference type="AlphaFoldDB" id="A0AAX4NF53"/>
<dbReference type="SUPFAM" id="SSF51445">
    <property type="entry name" value="(Trans)glycosidases"/>
    <property type="match status" value="1"/>
</dbReference>
<dbReference type="Proteomes" id="UP001451606">
    <property type="component" value="Chromosome"/>
</dbReference>
<proteinExistence type="inferred from homology"/>
<dbReference type="Pfam" id="PF01055">
    <property type="entry name" value="Glyco_hydro_31_2nd"/>
    <property type="match status" value="1"/>
</dbReference>
<evidence type="ECO:0008006" key="10">
    <source>
        <dbReference type="Google" id="ProtNLM"/>
    </source>
</evidence>
<dbReference type="Gene3D" id="2.60.40.1760">
    <property type="entry name" value="glycosyl hydrolase (family 31)"/>
    <property type="match status" value="1"/>
</dbReference>
<dbReference type="SUPFAM" id="SSF51011">
    <property type="entry name" value="Glycosyl hydrolase domain"/>
    <property type="match status" value="1"/>
</dbReference>
<keyword evidence="9" id="KW-1185">Reference proteome</keyword>
<feature type="domain" description="Glycoside hydrolase family 31 N-terminal" evidence="6">
    <location>
        <begin position="53"/>
        <end position="116"/>
    </location>
</feature>
<dbReference type="CDD" id="cd06604">
    <property type="entry name" value="GH31_glucosidase_II_MalA"/>
    <property type="match status" value="1"/>
</dbReference>
<dbReference type="InterPro" id="IPR025887">
    <property type="entry name" value="Glyco_hydro_31_N_dom"/>
</dbReference>
<dbReference type="CDD" id="cd14752">
    <property type="entry name" value="GH31_N"/>
    <property type="match status" value="1"/>
</dbReference>
<dbReference type="SUPFAM" id="SSF74650">
    <property type="entry name" value="Galactose mutarotase-like"/>
    <property type="match status" value="1"/>
</dbReference>
<dbReference type="RefSeq" id="WP_393972074.1">
    <property type="nucleotide sequence ID" value="NZ_CP133772.1"/>
</dbReference>
<dbReference type="GO" id="GO:0030246">
    <property type="term" value="F:carbohydrate binding"/>
    <property type="evidence" value="ECO:0007669"/>
    <property type="project" value="InterPro"/>
</dbReference>
<dbReference type="EMBL" id="CP133772">
    <property type="protein sequence ID" value="WYY00121.1"/>
    <property type="molecule type" value="Genomic_DNA"/>
</dbReference>
<evidence type="ECO:0000313" key="9">
    <source>
        <dbReference type="Proteomes" id="UP001451606"/>
    </source>
</evidence>
<dbReference type="Pfam" id="PF13802">
    <property type="entry name" value="Gal_mutarotas_2"/>
    <property type="match status" value="1"/>
</dbReference>
<dbReference type="GeneID" id="95967407"/>